<reference evidence="3 4" key="1">
    <citation type="submission" date="2018-06" db="EMBL/GenBank/DDBJ databases">
        <title>Extensive metabolic versatility and redundancy in microbially diverse, dynamic hydrothermal sediments.</title>
        <authorList>
            <person name="Dombrowski N."/>
            <person name="Teske A."/>
            <person name="Baker B.J."/>
        </authorList>
    </citation>
    <scope>NUCLEOTIDE SEQUENCE [LARGE SCALE GENOMIC DNA]</scope>
    <source>
        <strain evidence="2">B34_G17</strain>
        <strain evidence="1">B66_G16</strain>
    </source>
</reference>
<comment type="caution">
    <text evidence="1">The sequence shown here is derived from an EMBL/GenBank/DDBJ whole genome shotgun (WGS) entry which is preliminary data.</text>
</comment>
<dbReference type="Proteomes" id="UP000278475">
    <property type="component" value="Unassembled WGS sequence"/>
</dbReference>
<evidence type="ECO:0000313" key="2">
    <source>
        <dbReference type="EMBL" id="RLE53018.1"/>
    </source>
</evidence>
<name>A0A497ETZ2_9CREN</name>
<evidence type="ECO:0000313" key="3">
    <source>
        <dbReference type="Proteomes" id="UP000272051"/>
    </source>
</evidence>
<protein>
    <submittedName>
        <fullName evidence="1">Uncharacterized protein</fullName>
    </submittedName>
</protein>
<organism evidence="1 4">
    <name type="scientific">Thermoproteota archaeon</name>
    <dbReference type="NCBI Taxonomy" id="2056631"/>
    <lineage>
        <taxon>Archaea</taxon>
        <taxon>Thermoproteota</taxon>
    </lineage>
</organism>
<evidence type="ECO:0000313" key="1">
    <source>
        <dbReference type="EMBL" id="RLE50717.1"/>
    </source>
</evidence>
<accession>A0A497ETZ2</accession>
<dbReference type="AlphaFoldDB" id="A0A497ETZ2"/>
<dbReference type="Proteomes" id="UP000272051">
    <property type="component" value="Unassembled WGS sequence"/>
</dbReference>
<gene>
    <name evidence="1" type="ORF">DRJ31_00030</name>
    <name evidence="2" type="ORF">DRJ33_02160</name>
</gene>
<dbReference type="EMBL" id="QMQX01000025">
    <property type="protein sequence ID" value="RLE53018.1"/>
    <property type="molecule type" value="Genomic_DNA"/>
</dbReference>
<proteinExistence type="predicted"/>
<dbReference type="EMBL" id="QMQV01000001">
    <property type="protein sequence ID" value="RLE50717.1"/>
    <property type="molecule type" value="Genomic_DNA"/>
</dbReference>
<evidence type="ECO:0000313" key="4">
    <source>
        <dbReference type="Proteomes" id="UP000278475"/>
    </source>
</evidence>
<sequence length="82" mass="9582">MKCLVCGRTSKKALCARHSLACKKLILKYAKWKKALEISWPNYLERLVKSEEAGEWVKQVARYLLANNIDLEQAKKFLETRQ</sequence>